<name>A8H3T0_SHEPA</name>
<keyword evidence="3" id="KW-1185">Reference proteome</keyword>
<evidence type="ECO:0000313" key="3">
    <source>
        <dbReference type="Proteomes" id="UP000002608"/>
    </source>
</evidence>
<organism evidence="1 3">
    <name type="scientific">Shewanella pealeana (strain ATCC 700345 / ANG-SQ1)</name>
    <dbReference type="NCBI Taxonomy" id="398579"/>
    <lineage>
        <taxon>Bacteria</taxon>
        <taxon>Pseudomonadati</taxon>
        <taxon>Pseudomonadota</taxon>
        <taxon>Gammaproteobacteria</taxon>
        <taxon>Alteromonadales</taxon>
        <taxon>Shewanellaceae</taxon>
        <taxon>Shewanella</taxon>
    </lineage>
</organism>
<dbReference type="EMBL" id="CP000851">
    <property type="protein sequence ID" value="ABV88774.1"/>
    <property type="molecule type" value="Genomic_DNA"/>
</dbReference>
<gene>
    <name evidence="1" type="ordered locus">Spea_1895</name>
    <name evidence="2" type="ordered locus">Spea_3461</name>
</gene>
<sequence length="92" mass="10680">MVTDAGYPQPGYRVYLFPNNYSAEHFIVSEAIELTVSFSEDIQQDFHVKWNHKTVRLYGEFYRKTYSFSPNPAGALSSVYALQEVKPFKFSK</sequence>
<evidence type="ECO:0000313" key="1">
    <source>
        <dbReference type="EMBL" id="ABV87217.1"/>
    </source>
</evidence>
<dbReference type="KEGG" id="spl:Spea_1895"/>
<dbReference type="HOGENOM" id="CLU_2411562_0_0_6"/>
<protein>
    <submittedName>
        <fullName evidence="1">Uncharacterized protein</fullName>
    </submittedName>
</protein>
<dbReference type="Proteomes" id="UP000002608">
    <property type="component" value="Chromosome"/>
</dbReference>
<proteinExistence type="predicted"/>
<evidence type="ECO:0000313" key="2">
    <source>
        <dbReference type="EMBL" id="ABV88774.1"/>
    </source>
</evidence>
<dbReference type="AlphaFoldDB" id="A8H3T0"/>
<dbReference type="KEGG" id="spl:Spea_3461"/>
<dbReference type="EMBL" id="CP000851">
    <property type="protein sequence ID" value="ABV87217.1"/>
    <property type="molecule type" value="Genomic_DNA"/>
</dbReference>
<reference evidence="1 3" key="1">
    <citation type="submission" date="2007-10" db="EMBL/GenBank/DDBJ databases">
        <title>Complete sequence of Shewanella pealeana ATCC 700345.</title>
        <authorList>
            <consortium name="US DOE Joint Genome Institute"/>
            <person name="Copeland A."/>
            <person name="Lucas S."/>
            <person name="Lapidus A."/>
            <person name="Barry K."/>
            <person name="Glavina del Rio T."/>
            <person name="Dalin E."/>
            <person name="Tice H."/>
            <person name="Pitluck S."/>
            <person name="Chertkov O."/>
            <person name="Brettin T."/>
            <person name="Bruce D."/>
            <person name="Detter J.C."/>
            <person name="Han C."/>
            <person name="Schmutz J."/>
            <person name="Larimer F."/>
            <person name="Land M."/>
            <person name="Hauser L."/>
            <person name="Kyrpides N."/>
            <person name="Kim E."/>
            <person name="Zhao J.-S.Z."/>
            <person name="Manno D."/>
            <person name="Hawari J."/>
            <person name="Richardson P."/>
        </authorList>
    </citation>
    <scope>NUCLEOTIDE SEQUENCE [LARGE SCALE GENOMIC DNA]</scope>
    <source>
        <strain evidence="1">ATCC 700345</strain>
        <strain evidence="3">ATCC 700345 / ANG-SQ1</strain>
    </source>
</reference>
<accession>A8H3T0</accession>